<accession>A0A6J4VJ27</accession>
<dbReference type="AlphaFoldDB" id="A0A6J4VJ27"/>
<dbReference type="InterPro" id="IPR007560">
    <property type="entry name" value="Restrct_endonuc_IV_Mrr"/>
</dbReference>
<sequence length="478" mass="50146">MVQCKRYGPGNNVGSPDMQRFLGTLHHFRAERGLFVTTAGFTPQARDFAGQHGIELIDGPGLARFGERAASGHAPMAGGRRVAVGAGLLGLLALAMAVDRGVEPEAPAPTPVVAARPIVTRSPTRPPARPASATATNLPLPVLQARTVVAPSMTEAARPTAAPRPTASPRPTVIPPPTAMPRPTATPRPTLTLRPVQRAVRATATPRPTATTRPSTTPRAKATARPTRPPVVRSSRRGGATATAGPGRLGLAAVPEGIPKEATRARIGEVTDGDTVVVEVGGRTEPVRLIGIDAPEARDSNDPAECFGAEATARTARMLPPGREVWLERDVSDRDRYDRLLRYVWFVSREDGGARLANQILVQEGFAVASTYQPDSRYAGRFASAQGAARALGRGLWEACGGADTPLGEAAPEPTARATRTPEPTPRPRASRPTPIPAALETEQRVFPGEEEPAPAAGGAGCDPSYPGLCLPSFPDLD</sequence>
<proteinExistence type="predicted"/>
<dbReference type="SUPFAM" id="SSF52980">
    <property type="entry name" value="Restriction endonuclease-like"/>
    <property type="match status" value="1"/>
</dbReference>
<dbReference type="SUPFAM" id="SSF50199">
    <property type="entry name" value="Staphylococcal nuclease"/>
    <property type="match status" value="1"/>
</dbReference>
<gene>
    <name evidence="3" type="ORF">AVDCRST_MAG19-3692</name>
</gene>
<name>A0A6J4VJ27_9BACT</name>
<feature type="compositionally biased region" description="Low complexity" evidence="1">
    <location>
        <begin position="409"/>
        <end position="422"/>
    </location>
</feature>
<dbReference type="Gene3D" id="3.40.1350.10">
    <property type="match status" value="1"/>
</dbReference>
<feature type="region of interest" description="Disordered" evidence="1">
    <location>
        <begin position="155"/>
        <end position="250"/>
    </location>
</feature>
<dbReference type="SMART" id="SM00318">
    <property type="entry name" value="SNc"/>
    <property type="match status" value="1"/>
</dbReference>
<dbReference type="Pfam" id="PF00565">
    <property type="entry name" value="SNase"/>
    <property type="match status" value="1"/>
</dbReference>
<dbReference type="GO" id="GO:0009307">
    <property type="term" value="P:DNA restriction-modification system"/>
    <property type="evidence" value="ECO:0007669"/>
    <property type="project" value="InterPro"/>
</dbReference>
<feature type="compositionally biased region" description="Low complexity" evidence="1">
    <location>
        <begin position="187"/>
        <end position="250"/>
    </location>
</feature>
<dbReference type="EMBL" id="CADCWL010000207">
    <property type="protein sequence ID" value="CAA9579408.1"/>
    <property type="molecule type" value="Genomic_DNA"/>
</dbReference>
<organism evidence="3">
    <name type="scientific">uncultured Thermomicrobiales bacterium</name>
    <dbReference type="NCBI Taxonomy" id="1645740"/>
    <lineage>
        <taxon>Bacteria</taxon>
        <taxon>Pseudomonadati</taxon>
        <taxon>Thermomicrobiota</taxon>
        <taxon>Thermomicrobia</taxon>
        <taxon>Thermomicrobiales</taxon>
        <taxon>environmental samples</taxon>
    </lineage>
</organism>
<dbReference type="InterPro" id="IPR011856">
    <property type="entry name" value="tRNA_endonuc-like_dom_sf"/>
</dbReference>
<dbReference type="GO" id="GO:0003677">
    <property type="term" value="F:DNA binding"/>
    <property type="evidence" value="ECO:0007669"/>
    <property type="project" value="InterPro"/>
</dbReference>
<protein>
    <recommendedName>
        <fullName evidence="2">TNase-like domain-containing protein</fullName>
    </recommendedName>
</protein>
<dbReference type="InterPro" id="IPR016071">
    <property type="entry name" value="Staphylococal_nuclease_OB-fold"/>
</dbReference>
<dbReference type="Pfam" id="PF04471">
    <property type="entry name" value="Mrr_cat"/>
    <property type="match status" value="1"/>
</dbReference>
<feature type="compositionally biased region" description="Low complexity" evidence="1">
    <location>
        <begin position="156"/>
        <end position="165"/>
    </location>
</feature>
<feature type="domain" description="TNase-like" evidence="2">
    <location>
        <begin position="261"/>
        <end position="399"/>
    </location>
</feature>
<dbReference type="InterPro" id="IPR035437">
    <property type="entry name" value="SNase_OB-fold_sf"/>
</dbReference>
<reference evidence="3" key="1">
    <citation type="submission" date="2020-02" db="EMBL/GenBank/DDBJ databases">
        <authorList>
            <person name="Meier V. D."/>
        </authorList>
    </citation>
    <scope>NUCLEOTIDE SEQUENCE</scope>
    <source>
        <strain evidence="3">AVDCRST_MAG19</strain>
    </source>
</reference>
<feature type="compositionally biased region" description="Pro residues" evidence="1">
    <location>
        <begin position="166"/>
        <end position="186"/>
    </location>
</feature>
<evidence type="ECO:0000313" key="3">
    <source>
        <dbReference type="EMBL" id="CAA9579408.1"/>
    </source>
</evidence>
<dbReference type="PROSITE" id="PS01123">
    <property type="entry name" value="TNASE_1"/>
    <property type="match status" value="1"/>
</dbReference>
<dbReference type="InterPro" id="IPR011335">
    <property type="entry name" value="Restrct_endonuc-II-like"/>
</dbReference>
<dbReference type="PROSITE" id="PS50830">
    <property type="entry name" value="TNASE_3"/>
    <property type="match status" value="1"/>
</dbReference>
<dbReference type="InterPro" id="IPR002071">
    <property type="entry name" value="Thermonucl_AS"/>
</dbReference>
<dbReference type="PANTHER" id="PTHR30015:SF7">
    <property type="entry name" value="TYPE IV METHYL-DIRECTED RESTRICTION ENZYME ECOKMRR"/>
    <property type="match status" value="1"/>
</dbReference>
<dbReference type="InterPro" id="IPR052906">
    <property type="entry name" value="Type_IV_Methyl-Rstrct_Enzyme"/>
</dbReference>
<evidence type="ECO:0000259" key="2">
    <source>
        <dbReference type="PROSITE" id="PS50830"/>
    </source>
</evidence>
<dbReference type="Gene3D" id="2.40.50.90">
    <property type="match status" value="1"/>
</dbReference>
<evidence type="ECO:0000256" key="1">
    <source>
        <dbReference type="SAM" id="MobiDB-lite"/>
    </source>
</evidence>
<dbReference type="PANTHER" id="PTHR30015">
    <property type="entry name" value="MRR RESTRICTION SYSTEM PROTEIN"/>
    <property type="match status" value="1"/>
</dbReference>
<dbReference type="GO" id="GO:0015666">
    <property type="term" value="F:restriction endodeoxyribonuclease activity"/>
    <property type="evidence" value="ECO:0007669"/>
    <property type="project" value="TreeGrafter"/>
</dbReference>
<feature type="region of interest" description="Disordered" evidence="1">
    <location>
        <begin position="403"/>
        <end position="478"/>
    </location>
</feature>